<feature type="compositionally biased region" description="Basic residues" evidence="1">
    <location>
        <begin position="342"/>
        <end position="352"/>
    </location>
</feature>
<gene>
    <name evidence="2" type="ORF">HS088_TW21G01413</name>
</gene>
<name>A0A7J7C565_TRIWF</name>
<dbReference type="PANTHER" id="PTHR33130">
    <property type="entry name" value="PUTATIVE (DUF1639)-RELATED"/>
    <property type="match status" value="1"/>
</dbReference>
<dbReference type="Proteomes" id="UP000593562">
    <property type="component" value="Unassembled WGS sequence"/>
</dbReference>
<feature type="compositionally biased region" description="Pro residues" evidence="1">
    <location>
        <begin position="149"/>
        <end position="160"/>
    </location>
</feature>
<feature type="compositionally biased region" description="Polar residues" evidence="1">
    <location>
        <begin position="13"/>
        <end position="31"/>
    </location>
</feature>
<evidence type="ECO:0000313" key="2">
    <source>
        <dbReference type="EMBL" id="KAF5729252.1"/>
    </source>
</evidence>
<dbReference type="AlphaFoldDB" id="A0A7J7C565"/>
<feature type="compositionally biased region" description="Basic and acidic residues" evidence="1">
    <location>
        <begin position="83"/>
        <end position="92"/>
    </location>
</feature>
<dbReference type="InterPro" id="IPR012438">
    <property type="entry name" value="DUF1639"/>
</dbReference>
<dbReference type="FunCoup" id="A0A7J7C565">
    <property type="interactions" value="1087"/>
</dbReference>
<reference evidence="2 3" key="1">
    <citation type="journal article" date="2020" name="Nat. Commun.">
        <title>Genome of Tripterygium wilfordii and identification of cytochrome P450 involved in triptolide biosynthesis.</title>
        <authorList>
            <person name="Tu L."/>
            <person name="Su P."/>
            <person name="Zhang Z."/>
            <person name="Gao L."/>
            <person name="Wang J."/>
            <person name="Hu T."/>
            <person name="Zhou J."/>
            <person name="Zhang Y."/>
            <person name="Zhao Y."/>
            <person name="Liu Y."/>
            <person name="Song Y."/>
            <person name="Tong Y."/>
            <person name="Lu Y."/>
            <person name="Yang J."/>
            <person name="Xu C."/>
            <person name="Jia M."/>
            <person name="Peters R.J."/>
            <person name="Huang L."/>
            <person name="Gao W."/>
        </authorList>
    </citation>
    <scope>NUCLEOTIDE SEQUENCE [LARGE SCALE GENOMIC DNA]</scope>
    <source>
        <strain evidence="3">cv. XIE 37</strain>
        <tissue evidence="2">Leaf</tissue>
    </source>
</reference>
<feature type="compositionally biased region" description="Basic and acidic residues" evidence="1">
    <location>
        <begin position="222"/>
        <end position="239"/>
    </location>
</feature>
<protein>
    <submittedName>
        <fullName evidence="2">Uncharacterized protein</fullName>
    </submittedName>
</protein>
<accession>A0A7J7C565</accession>
<evidence type="ECO:0000313" key="3">
    <source>
        <dbReference type="Proteomes" id="UP000593562"/>
    </source>
</evidence>
<organism evidence="2 3">
    <name type="scientific">Tripterygium wilfordii</name>
    <name type="common">Thunder God vine</name>
    <dbReference type="NCBI Taxonomy" id="458696"/>
    <lineage>
        <taxon>Eukaryota</taxon>
        <taxon>Viridiplantae</taxon>
        <taxon>Streptophyta</taxon>
        <taxon>Embryophyta</taxon>
        <taxon>Tracheophyta</taxon>
        <taxon>Spermatophyta</taxon>
        <taxon>Magnoliopsida</taxon>
        <taxon>eudicotyledons</taxon>
        <taxon>Gunneridae</taxon>
        <taxon>Pentapetalae</taxon>
        <taxon>rosids</taxon>
        <taxon>fabids</taxon>
        <taxon>Celastrales</taxon>
        <taxon>Celastraceae</taxon>
        <taxon>Tripterygium</taxon>
    </lineage>
</organism>
<keyword evidence="3" id="KW-1185">Reference proteome</keyword>
<feature type="region of interest" description="Disordered" evidence="1">
    <location>
        <begin position="1"/>
        <end position="177"/>
    </location>
</feature>
<comment type="caution">
    <text evidence="2">The sequence shown here is derived from an EMBL/GenBank/DDBJ whole genome shotgun (WGS) entry which is preliminary data.</text>
</comment>
<feature type="compositionally biased region" description="Polar residues" evidence="1">
    <location>
        <begin position="259"/>
        <end position="268"/>
    </location>
</feature>
<feature type="region of interest" description="Disordered" evidence="1">
    <location>
        <begin position="339"/>
        <end position="363"/>
    </location>
</feature>
<sequence length="363" mass="40167">MMRYQRLSPDGLPSSNGNKKPNLRTTTTCKQDINGDNGRTMPNRFLNSTDSFESKPFRFRSPSRTTQDVNGVVNGGLGSPSISDHHQEEHHPSPCRIGSGGGELLQWGIKKRGRVSRSEIRSQADDESSSSSAVNKVQVQRRVTEADKMPPPPPPPPPHQPSTVRVANPKTENPFFLPNNHRKLEARLATGNGSPSRSGYGSGVRNVSRSSAVGKRSPPAVEKLDKKMPYSRSGKEEKTNASTAQAGDETPAKSEQEAVVTNNTSSTGLEKKGSVEVIEWPRIYVSLSRKEKEEDFLAMKGTKLPHRPKKRAKNVDKTLQYCFPGMWLSDLTKSRYEVREKKSVKKQKRRGLKGMGSMDSDSE</sequence>
<proteinExistence type="predicted"/>
<dbReference type="OrthoDB" id="2018605at2759"/>
<dbReference type="EMBL" id="JAAARO010000021">
    <property type="protein sequence ID" value="KAF5729252.1"/>
    <property type="molecule type" value="Genomic_DNA"/>
</dbReference>
<evidence type="ECO:0000256" key="1">
    <source>
        <dbReference type="SAM" id="MobiDB-lite"/>
    </source>
</evidence>
<feature type="compositionally biased region" description="Polar residues" evidence="1">
    <location>
        <begin position="191"/>
        <end position="211"/>
    </location>
</feature>
<dbReference type="Pfam" id="PF07797">
    <property type="entry name" value="DUF1639"/>
    <property type="match status" value="1"/>
</dbReference>
<dbReference type="InParanoid" id="A0A7J7C565"/>
<feature type="region of interest" description="Disordered" evidence="1">
    <location>
        <begin position="189"/>
        <end position="272"/>
    </location>
</feature>
<dbReference type="PANTHER" id="PTHR33130:SF33">
    <property type="entry name" value="PUTATIVE (DUF1639)-RELATED"/>
    <property type="match status" value="1"/>
</dbReference>